<evidence type="ECO:0000256" key="1">
    <source>
        <dbReference type="SAM" id="MobiDB-lite"/>
    </source>
</evidence>
<dbReference type="AlphaFoldDB" id="A0ABD5PA93"/>
<evidence type="ECO:0000313" key="2">
    <source>
        <dbReference type="EMBL" id="MFC4357785.1"/>
    </source>
</evidence>
<comment type="caution">
    <text evidence="2">The sequence shown here is derived from an EMBL/GenBank/DDBJ whole genome shotgun (WGS) entry which is preliminary data.</text>
</comment>
<protein>
    <submittedName>
        <fullName evidence="2">Ferritin-like domain-containing protein</fullName>
    </submittedName>
</protein>
<dbReference type="RefSeq" id="WP_267624518.1">
    <property type="nucleotide sequence ID" value="NZ_JAODIW010000009.1"/>
</dbReference>
<keyword evidence="3" id="KW-1185">Reference proteome</keyword>
<feature type="region of interest" description="Disordered" evidence="1">
    <location>
        <begin position="53"/>
        <end position="80"/>
    </location>
</feature>
<dbReference type="Proteomes" id="UP001595921">
    <property type="component" value="Unassembled WGS sequence"/>
</dbReference>
<gene>
    <name evidence="2" type="ORF">ACFO0N_07470</name>
</gene>
<dbReference type="PROSITE" id="PS51318">
    <property type="entry name" value="TAT"/>
    <property type="match status" value="1"/>
</dbReference>
<feature type="compositionally biased region" description="Acidic residues" evidence="1">
    <location>
        <begin position="59"/>
        <end position="71"/>
    </location>
</feature>
<proteinExistence type="predicted"/>
<name>A0ABD5PA93_9EURY</name>
<accession>A0ABD5PA93</accession>
<dbReference type="Gene3D" id="1.20.1260.10">
    <property type="match status" value="1"/>
</dbReference>
<dbReference type="InterPro" id="IPR009078">
    <property type="entry name" value="Ferritin-like_SF"/>
</dbReference>
<evidence type="ECO:0000313" key="3">
    <source>
        <dbReference type="Proteomes" id="UP001595921"/>
    </source>
</evidence>
<sequence length="280" mass="29496">MTDPDSPRPDETPKQLFARVSEQLSRRQMMGNAAKAGVGALALGGLGAGTAAAGGDGAMGDDDDTTSDDGTDGEKPMGDPSVADIVNYALSLERLEATYYKQALASSGGAFDQRDIECGEVSAAFGVPTLRNSTYQELEDVRDHELFHVEALEGVLKKLGAEDRAATKFQFPDGVYDSPESFVRFAAVVEDLGVAAYAGAAPALAKAELALVDGDTSKLQVTPAALGIHSIEARHASFLRTLNRQRPWAFGEGVELADQAIDDPKTMEAVLAVAGEYIVE</sequence>
<dbReference type="InterPro" id="IPR006311">
    <property type="entry name" value="TAT_signal"/>
</dbReference>
<dbReference type="EMBL" id="JBHSDS010000005">
    <property type="protein sequence ID" value="MFC4357785.1"/>
    <property type="molecule type" value="Genomic_DNA"/>
</dbReference>
<dbReference type="Pfam" id="PF13668">
    <property type="entry name" value="Ferritin_2"/>
    <property type="match status" value="1"/>
</dbReference>
<dbReference type="SUPFAM" id="SSF47240">
    <property type="entry name" value="Ferritin-like"/>
    <property type="match status" value="1"/>
</dbReference>
<reference evidence="2 3" key="1">
    <citation type="journal article" date="2019" name="Int. J. Syst. Evol. Microbiol.">
        <title>The Global Catalogue of Microorganisms (GCM) 10K type strain sequencing project: providing services to taxonomists for standard genome sequencing and annotation.</title>
        <authorList>
            <consortium name="The Broad Institute Genomics Platform"/>
            <consortium name="The Broad Institute Genome Sequencing Center for Infectious Disease"/>
            <person name="Wu L."/>
            <person name="Ma J."/>
        </authorList>
    </citation>
    <scope>NUCLEOTIDE SEQUENCE [LARGE SCALE GENOMIC DNA]</scope>
    <source>
        <strain evidence="2 3">CGMCC 1.12553</strain>
    </source>
</reference>
<dbReference type="InterPro" id="IPR012347">
    <property type="entry name" value="Ferritin-like"/>
</dbReference>
<organism evidence="2 3">
    <name type="scientific">Halobium salinum</name>
    <dbReference type="NCBI Taxonomy" id="1364940"/>
    <lineage>
        <taxon>Archaea</taxon>
        <taxon>Methanobacteriati</taxon>
        <taxon>Methanobacteriota</taxon>
        <taxon>Stenosarchaea group</taxon>
        <taxon>Halobacteria</taxon>
        <taxon>Halobacteriales</taxon>
        <taxon>Haloferacaceae</taxon>
        <taxon>Halobium</taxon>
    </lineage>
</organism>